<evidence type="ECO:0000313" key="1">
    <source>
        <dbReference type="EMBL" id="WMV52256.1"/>
    </source>
</evidence>
<dbReference type="AlphaFoldDB" id="A0AAF0UWC3"/>
<proteinExistence type="predicted"/>
<dbReference type="EMBL" id="CP133621">
    <property type="protein sequence ID" value="WMV52256.1"/>
    <property type="molecule type" value="Genomic_DNA"/>
</dbReference>
<reference evidence="1" key="1">
    <citation type="submission" date="2023-08" db="EMBL/GenBank/DDBJ databases">
        <title>A de novo genome assembly of Solanum verrucosum Schlechtendal, a Mexican diploid species geographically isolated from the other diploid A-genome species in potato relatives.</title>
        <authorList>
            <person name="Hosaka K."/>
        </authorList>
    </citation>
    <scope>NUCLEOTIDE SEQUENCE</scope>
    <source>
        <tissue evidence="1">Young leaves</tissue>
    </source>
</reference>
<dbReference type="PANTHER" id="PTHR11439:SF467">
    <property type="entry name" value="INTEGRASE CATALYTIC DOMAIN-CONTAINING PROTEIN"/>
    <property type="match status" value="1"/>
</dbReference>
<gene>
    <name evidence="1" type="ORF">MTR67_045641</name>
</gene>
<accession>A0AAF0UWC3</accession>
<protein>
    <submittedName>
        <fullName evidence="1">Uncharacterized protein</fullName>
    </submittedName>
</protein>
<dbReference type="Proteomes" id="UP001234989">
    <property type="component" value="Chromosome 10"/>
</dbReference>
<evidence type="ECO:0000313" key="2">
    <source>
        <dbReference type="Proteomes" id="UP001234989"/>
    </source>
</evidence>
<name>A0AAF0UWC3_SOLVR</name>
<sequence length="136" mass="15188">MRILKYLKSAPAKGILFTKCTDPLVINVYTDARWAGAINDIRSTSGYFTFVGGNIVTWRSKKQNVVARSSVEAEFEGMTLGICEALWLGLLLTNLGYPPKAPIQLYCDNKAARDITHNPVQHDRTTHVEVDVDTQF</sequence>
<organism evidence="1 2">
    <name type="scientific">Solanum verrucosum</name>
    <dbReference type="NCBI Taxonomy" id="315347"/>
    <lineage>
        <taxon>Eukaryota</taxon>
        <taxon>Viridiplantae</taxon>
        <taxon>Streptophyta</taxon>
        <taxon>Embryophyta</taxon>
        <taxon>Tracheophyta</taxon>
        <taxon>Spermatophyta</taxon>
        <taxon>Magnoliopsida</taxon>
        <taxon>eudicotyledons</taxon>
        <taxon>Gunneridae</taxon>
        <taxon>Pentapetalae</taxon>
        <taxon>asterids</taxon>
        <taxon>lamiids</taxon>
        <taxon>Solanales</taxon>
        <taxon>Solanaceae</taxon>
        <taxon>Solanoideae</taxon>
        <taxon>Solaneae</taxon>
        <taxon>Solanum</taxon>
    </lineage>
</organism>
<dbReference type="PANTHER" id="PTHR11439">
    <property type="entry name" value="GAG-POL-RELATED RETROTRANSPOSON"/>
    <property type="match status" value="1"/>
</dbReference>
<keyword evidence="2" id="KW-1185">Reference proteome</keyword>
<dbReference type="CDD" id="cd09272">
    <property type="entry name" value="RNase_HI_RT_Ty1"/>
    <property type="match status" value="1"/>
</dbReference>